<dbReference type="AlphaFoldDB" id="A0AAV7X0W5"/>
<sequence>MECRQQLPVAASCSLPKDSRPLLPGVMTGELQLPILVLGNDQLKIDSSFECYDISVQAGSLSTTDL</sequence>
<gene>
    <name evidence="1" type="ORF">NDU88_006175</name>
</gene>
<reference evidence="1" key="1">
    <citation type="journal article" date="2022" name="bioRxiv">
        <title>Sequencing and chromosome-scale assembly of the giantPleurodeles waltlgenome.</title>
        <authorList>
            <person name="Brown T."/>
            <person name="Elewa A."/>
            <person name="Iarovenko S."/>
            <person name="Subramanian E."/>
            <person name="Araus A.J."/>
            <person name="Petzold A."/>
            <person name="Susuki M."/>
            <person name="Suzuki K.-i.T."/>
            <person name="Hayashi T."/>
            <person name="Toyoda A."/>
            <person name="Oliveira C."/>
            <person name="Osipova E."/>
            <person name="Leigh N.D."/>
            <person name="Simon A."/>
            <person name="Yun M.H."/>
        </authorList>
    </citation>
    <scope>NUCLEOTIDE SEQUENCE</scope>
    <source>
        <strain evidence="1">20211129_DDA</strain>
        <tissue evidence="1">Liver</tissue>
    </source>
</reference>
<evidence type="ECO:0000313" key="1">
    <source>
        <dbReference type="EMBL" id="KAJ1218597.1"/>
    </source>
</evidence>
<comment type="caution">
    <text evidence="1">The sequence shown here is derived from an EMBL/GenBank/DDBJ whole genome shotgun (WGS) entry which is preliminary data.</text>
</comment>
<organism evidence="1 2">
    <name type="scientific">Pleurodeles waltl</name>
    <name type="common">Iberian ribbed newt</name>
    <dbReference type="NCBI Taxonomy" id="8319"/>
    <lineage>
        <taxon>Eukaryota</taxon>
        <taxon>Metazoa</taxon>
        <taxon>Chordata</taxon>
        <taxon>Craniata</taxon>
        <taxon>Vertebrata</taxon>
        <taxon>Euteleostomi</taxon>
        <taxon>Amphibia</taxon>
        <taxon>Batrachia</taxon>
        <taxon>Caudata</taxon>
        <taxon>Salamandroidea</taxon>
        <taxon>Salamandridae</taxon>
        <taxon>Pleurodelinae</taxon>
        <taxon>Pleurodeles</taxon>
    </lineage>
</organism>
<dbReference type="EMBL" id="JANPWB010000001">
    <property type="protein sequence ID" value="KAJ1218597.1"/>
    <property type="molecule type" value="Genomic_DNA"/>
</dbReference>
<protein>
    <submittedName>
        <fullName evidence="1">Uncharacterized protein</fullName>
    </submittedName>
</protein>
<dbReference type="Proteomes" id="UP001066276">
    <property type="component" value="Chromosome 1_1"/>
</dbReference>
<name>A0AAV7X0W5_PLEWA</name>
<accession>A0AAV7X0W5</accession>
<evidence type="ECO:0000313" key="2">
    <source>
        <dbReference type="Proteomes" id="UP001066276"/>
    </source>
</evidence>
<proteinExistence type="predicted"/>
<keyword evidence="2" id="KW-1185">Reference proteome</keyword>